<accession>A0A9P6PVJ4</accession>
<organism evidence="1 2">
    <name type="scientific">Actinomortierella ambigua</name>
    <dbReference type="NCBI Taxonomy" id="1343610"/>
    <lineage>
        <taxon>Eukaryota</taxon>
        <taxon>Fungi</taxon>
        <taxon>Fungi incertae sedis</taxon>
        <taxon>Mucoromycota</taxon>
        <taxon>Mortierellomycotina</taxon>
        <taxon>Mortierellomycetes</taxon>
        <taxon>Mortierellales</taxon>
        <taxon>Mortierellaceae</taxon>
        <taxon>Actinomortierella</taxon>
    </lineage>
</organism>
<reference evidence="1" key="1">
    <citation type="journal article" date="2020" name="Fungal Divers.">
        <title>Resolving the Mortierellaceae phylogeny through synthesis of multi-gene phylogenetics and phylogenomics.</title>
        <authorList>
            <person name="Vandepol N."/>
            <person name="Liber J."/>
            <person name="Desiro A."/>
            <person name="Na H."/>
            <person name="Kennedy M."/>
            <person name="Barry K."/>
            <person name="Grigoriev I.V."/>
            <person name="Miller A.N."/>
            <person name="O'Donnell K."/>
            <person name="Stajich J.E."/>
            <person name="Bonito G."/>
        </authorList>
    </citation>
    <scope>NUCLEOTIDE SEQUENCE</scope>
    <source>
        <strain evidence="1">BC1065</strain>
    </source>
</reference>
<dbReference type="EMBL" id="JAAAJB010000486">
    <property type="protein sequence ID" value="KAG0254975.1"/>
    <property type="molecule type" value="Genomic_DNA"/>
</dbReference>
<dbReference type="Proteomes" id="UP000807716">
    <property type="component" value="Unassembled WGS sequence"/>
</dbReference>
<protein>
    <submittedName>
        <fullName evidence="1">Uncharacterized protein</fullName>
    </submittedName>
</protein>
<proteinExistence type="predicted"/>
<keyword evidence="2" id="KW-1185">Reference proteome</keyword>
<name>A0A9P6PVJ4_9FUNG</name>
<gene>
    <name evidence="1" type="ORF">DFQ27_006518</name>
</gene>
<evidence type="ECO:0000313" key="1">
    <source>
        <dbReference type="EMBL" id="KAG0254975.1"/>
    </source>
</evidence>
<dbReference type="AlphaFoldDB" id="A0A9P6PVJ4"/>
<sequence length="81" mass="9129">MAHYGTGDDEDHEQMVHTYIPYTSAHSTMDMGTGNTKDLNKVTHDFQTATDEKQKCYGKEPISGNGLFHHKKDKAWARSDA</sequence>
<evidence type="ECO:0000313" key="2">
    <source>
        <dbReference type="Proteomes" id="UP000807716"/>
    </source>
</evidence>
<comment type="caution">
    <text evidence="1">The sequence shown here is derived from an EMBL/GenBank/DDBJ whole genome shotgun (WGS) entry which is preliminary data.</text>
</comment>